<proteinExistence type="predicted"/>
<evidence type="ECO:0000313" key="1">
    <source>
        <dbReference type="EMBL" id="BCB89867.1"/>
    </source>
</evidence>
<dbReference type="Proteomes" id="UP000503011">
    <property type="component" value="Chromosome"/>
</dbReference>
<evidence type="ECO:0000313" key="2">
    <source>
        <dbReference type="Proteomes" id="UP000503011"/>
    </source>
</evidence>
<dbReference type="Gene3D" id="3.30.70.20">
    <property type="match status" value="1"/>
</dbReference>
<keyword evidence="2" id="KW-1185">Reference proteome</keyword>
<name>A0A6F8YUQ1_9ACTN</name>
<organism evidence="1 2">
    <name type="scientific">Phytohabitans suffuscus</name>
    <dbReference type="NCBI Taxonomy" id="624315"/>
    <lineage>
        <taxon>Bacteria</taxon>
        <taxon>Bacillati</taxon>
        <taxon>Actinomycetota</taxon>
        <taxon>Actinomycetes</taxon>
        <taxon>Micromonosporales</taxon>
        <taxon>Micromonosporaceae</taxon>
    </lineage>
</organism>
<dbReference type="SUPFAM" id="SSF54862">
    <property type="entry name" value="4Fe-4S ferredoxins"/>
    <property type="match status" value="1"/>
</dbReference>
<dbReference type="EMBL" id="AP022871">
    <property type="protein sequence ID" value="BCB89867.1"/>
    <property type="molecule type" value="Genomic_DNA"/>
</dbReference>
<protein>
    <submittedName>
        <fullName evidence="1">Ferredoxin</fullName>
    </submittedName>
</protein>
<dbReference type="AlphaFoldDB" id="A0A6F8YUQ1"/>
<reference evidence="1 2" key="2">
    <citation type="submission" date="2020-03" db="EMBL/GenBank/DDBJ databases">
        <authorList>
            <person name="Ichikawa N."/>
            <person name="Kimura A."/>
            <person name="Kitahashi Y."/>
            <person name="Uohara A."/>
        </authorList>
    </citation>
    <scope>NUCLEOTIDE SEQUENCE [LARGE SCALE GENOMIC DNA]</scope>
    <source>
        <strain evidence="1 2">NBRC 105367</strain>
    </source>
</reference>
<sequence>MKLRVDLRTCENHGQCAFTAPGLFTLDDSGELAFRRDAVDDYVSPALSETEVESAEMAADMCPMQAIRLVD</sequence>
<dbReference type="Pfam" id="PF13459">
    <property type="entry name" value="Fer4_15"/>
    <property type="match status" value="1"/>
</dbReference>
<dbReference type="RefSeq" id="WP_173161917.1">
    <property type="nucleotide sequence ID" value="NZ_AP022871.1"/>
</dbReference>
<accession>A0A6F8YUQ1</accession>
<reference evidence="1 2" key="1">
    <citation type="submission" date="2020-03" db="EMBL/GenBank/DDBJ databases">
        <title>Whole genome shotgun sequence of Phytohabitans suffuscus NBRC 105367.</title>
        <authorList>
            <person name="Komaki H."/>
            <person name="Tamura T."/>
        </authorList>
    </citation>
    <scope>NUCLEOTIDE SEQUENCE [LARGE SCALE GENOMIC DNA]</scope>
    <source>
        <strain evidence="1 2">NBRC 105367</strain>
    </source>
</reference>
<gene>
    <name evidence="1" type="ORF">Psuf_071800</name>
</gene>
<dbReference type="KEGG" id="psuu:Psuf_071800"/>